<name>A0A2Z3GT05_9BACT</name>
<keyword evidence="1" id="KW-0732">Signal</keyword>
<organism evidence="2 3">
    <name type="scientific">Hymenobacter nivis</name>
    <dbReference type="NCBI Taxonomy" id="1850093"/>
    <lineage>
        <taxon>Bacteria</taxon>
        <taxon>Pseudomonadati</taxon>
        <taxon>Bacteroidota</taxon>
        <taxon>Cytophagia</taxon>
        <taxon>Cytophagales</taxon>
        <taxon>Hymenobacteraceae</taxon>
        <taxon>Hymenobacter</taxon>
    </lineage>
</organism>
<proteinExistence type="predicted"/>
<evidence type="ECO:0000313" key="3">
    <source>
        <dbReference type="Proteomes" id="UP000245999"/>
    </source>
</evidence>
<protein>
    <submittedName>
        <fullName evidence="2">Uncharacterized protein</fullName>
    </submittedName>
</protein>
<dbReference type="SUPFAM" id="SSF160574">
    <property type="entry name" value="BT0923-like"/>
    <property type="match status" value="1"/>
</dbReference>
<evidence type="ECO:0000313" key="2">
    <source>
        <dbReference type="EMBL" id="AWM34195.1"/>
    </source>
</evidence>
<sequence>MSSLRRALVGPLAVVLALGATGAQGQTVTPTVVAARAPKPLPTDVVYYVDGKLLAPDALSAISPGDIGYINVLNGKEAQALTGNTLANKVVIITTKANERSLEVLAFSKKHNIALIPAWPARTAAEAAVRDYIKQTYPTAKLHSIYEDKKQAGHYVTEFENGGQTYKLRFDGQGHPVAE</sequence>
<dbReference type="KEGG" id="hnv:DDQ68_16220"/>
<keyword evidence="3" id="KW-1185">Reference proteome</keyword>
<dbReference type="EMBL" id="CP029145">
    <property type="protein sequence ID" value="AWM34195.1"/>
    <property type="molecule type" value="Genomic_DNA"/>
</dbReference>
<reference evidence="3" key="1">
    <citation type="submission" date="2018-04" db="EMBL/GenBank/DDBJ databases">
        <title>Complete genome of Antarctic heterotrophic bacterium Hymenobacter nivis.</title>
        <authorList>
            <person name="Terashima M."/>
        </authorList>
    </citation>
    <scope>NUCLEOTIDE SEQUENCE [LARGE SCALE GENOMIC DNA]</scope>
    <source>
        <strain evidence="3">NBRC 111535</strain>
    </source>
</reference>
<dbReference type="AlphaFoldDB" id="A0A2Z3GT05"/>
<evidence type="ECO:0000256" key="1">
    <source>
        <dbReference type="SAM" id="SignalP"/>
    </source>
</evidence>
<dbReference type="OrthoDB" id="884198at2"/>
<accession>A0A2Z3GT05</accession>
<gene>
    <name evidence="2" type="ORF">DDQ68_16220</name>
</gene>
<dbReference type="Proteomes" id="UP000245999">
    <property type="component" value="Chromosome"/>
</dbReference>
<feature type="signal peptide" evidence="1">
    <location>
        <begin position="1"/>
        <end position="25"/>
    </location>
</feature>
<feature type="chain" id="PRO_5016281210" evidence="1">
    <location>
        <begin position="26"/>
        <end position="179"/>
    </location>
</feature>